<comment type="caution">
    <text evidence="6">The sequence shown here is derived from an EMBL/GenBank/DDBJ whole genome shotgun (WGS) entry which is preliminary data.</text>
</comment>
<evidence type="ECO:0000313" key="6">
    <source>
        <dbReference type="EMBL" id="CAH0004399.1"/>
    </source>
</evidence>
<evidence type="ECO:0000256" key="5">
    <source>
        <dbReference type="ARBA" id="ARBA00023242"/>
    </source>
</evidence>
<dbReference type="GO" id="GO:0000981">
    <property type="term" value="F:DNA-binding transcription factor activity, RNA polymerase II-specific"/>
    <property type="evidence" value="ECO:0007669"/>
    <property type="project" value="InterPro"/>
</dbReference>
<reference evidence="6 7" key="2">
    <citation type="submission" date="2021-10" db="EMBL/GenBank/DDBJ databases">
        <authorList>
            <person name="Piombo E."/>
        </authorList>
    </citation>
    <scope>NUCLEOTIDE SEQUENCE [LARGE SCALE GENOMIC DNA]</scope>
</reference>
<dbReference type="InterPro" id="IPR050815">
    <property type="entry name" value="TF_fung"/>
</dbReference>
<dbReference type="OrthoDB" id="2309723at2759"/>
<sequence>MAGRPKTACSQCNFSKVSFGTTQELSVFHAIDQHLRCSGEKPTCSRCLRLGRSCQWIGTRRRNRGSASRQGLPQLASDSSATRVLNYQNINIPSHLVSSLVDHYFTNIYNANLLLHRPTFLQSILDGSIEQHILLGVCALGSRFVDQQPCLHDDAQSWAEEAGRRVFAQADRPAEENIVTFINLALFWYSRGQWQRMMVFESNAQCTWRLLGLENGRDNGATTIKAELSRRRFWACILIKQFVTRSTSPEPDIQLLRKVSLPSDDKLFEEDNIPQHQFTRCDPGRTPNFYAELIELGSLCLVDIGRASACRMACDDELDIDIKLVNIQKLDSELKVWKRQAHPDFGFDSSVLPAPSITLSQRVFIGILYHMIGCAIHSSIVPLLSLGIPIEEHGYSQAISAQTALMHARSISSLLETSHPAISQAPAFVGYAAYCSSAIQIPFLWCRKEGVRQRTLNDIRKNMTVMQAISKRWRLVSRLASFIPALYCHHQSMAYSLADEPMALDASELNRHKSIPKQARISILGHNEIVWKNGSIDNGTLFDDLGLGFLDETEDQTRPEAHLCPTETSDLDNAGGIFWNGHLNSESQFQDLMQNDVVPECVDAFQGLQWSNSVVLADEDWLTGFDWRGSEFITPVNLELT</sequence>
<organism evidence="6 7">
    <name type="scientific">Clonostachys byssicola</name>
    <dbReference type="NCBI Taxonomy" id="160290"/>
    <lineage>
        <taxon>Eukaryota</taxon>
        <taxon>Fungi</taxon>
        <taxon>Dikarya</taxon>
        <taxon>Ascomycota</taxon>
        <taxon>Pezizomycotina</taxon>
        <taxon>Sordariomycetes</taxon>
        <taxon>Hypocreomycetidae</taxon>
        <taxon>Hypocreales</taxon>
        <taxon>Bionectriaceae</taxon>
        <taxon>Clonostachys</taxon>
    </lineage>
</organism>
<evidence type="ECO:0000313" key="7">
    <source>
        <dbReference type="Proteomes" id="UP000754883"/>
    </source>
</evidence>
<reference evidence="7" key="1">
    <citation type="submission" date="2019-06" db="EMBL/GenBank/DDBJ databases">
        <authorList>
            <person name="Broberg M."/>
        </authorList>
    </citation>
    <scope>NUCLEOTIDE SEQUENCE [LARGE SCALE GENOMIC DNA]</scope>
</reference>
<dbReference type="GO" id="GO:0008270">
    <property type="term" value="F:zinc ion binding"/>
    <property type="evidence" value="ECO:0007669"/>
    <property type="project" value="InterPro"/>
</dbReference>
<dbReference type="EMBL" id="CABFNO020001566">
    <property type="protein sequence ID" value="CAH0004399.1"/>
    <property type="molecule type" value="Genomic_DNA"/>
</dbReference>
<evidence type="ECO:0000256" key="4">
    <source>
        <dbReference type="ARBA" id="ARBA00023163"/>
    </source>
</evidence>
<dbReference type="Proteomes" id="UP000754883">
    <property type="component" value="Unassembled WGS sequence"/>
</dbReference>
<dbReference type="GO" id="GO:0005634">
    <property type="term" value="C:nucleus"/>
    <property type="evidence" value="ECO:0007669"/>
    <property type="project" value="UniProtKB-SubCell"/>
</dbReference>
<evidence type="ECO:0000256" key="2">
    <source>
        <dbReference type="ARBA" id="ARBA00022723"/>
    </source>
</evidence>
<keyword evidence="4" id="KW-0804">Transcription</keyword>
<keyword evidence="3" id="KW-0805">Transcription regulation</keyword>
<name>A0A9N9YC59_9HYPO</name>
<proteinExistence type="predicted"/>
<keyword evidence="5" id="KW-0539">Nucleus</keyword>
<accession>A0A9N9YC59</accession>
<dbReference type="PANTHER" id="PTHR47338">
    <property type="entry name" value="ZN(II)2CYS6 TRANSCRIPTION FACTOR (EUROFUNG)-RELATED"/>
    <property type="match status" value="1"/>
</dbReference>
<evidence type="ECO:0000256" key="3">
    <source>
        <dbReference type="ARBA" id="ARBA00023015"/>
    </source>
</evidence>
<dbReference type="Gene3D" id="4.10.240.10">
    <property type="entry name" value="Zn(2)-C6 fungal-type DNA-binding domain"/>
    <property type="match status" value="1"/>
</dbReference>
<dbReference type="SUPFAM" id="SSF57701">
    <property type="entry name" value="Zn2/Cys6 DNA-binding domain"/>
    <property type="match status" value="1"/>
</dbReference>
<evidence type="ECO:0000256" key="1">
    <source>
        <dbReference type="ARBA" id="ARBA00004123"/>
    </source>
</evidence>
<dbReference type="AlphaFoldDB" id="A0A9N9YC59"/>
<protein>
    <recommendedName>
        <fullName evidence="8">Transcription factor domain-containing protein</fullName>
    </recommendedName>
</protein>
<keyword evidence="2" id="KW-0479">Metal-binding</keyword>
<evidence type="ECO:0008006" key="8">
    <source>
        <dbReference type="Google" id="ProtNLM"/>
    </source>
</evidence>
<gene>
    <name evidence="6" type="ORF">CBYS24578_00011940</name>
</gene>
<dbReference type="InterPro" id="IPR036864">
    <property type="entry name" value="Zn2-C6_fun-type_DNA-bd_sf"/>
</dbReference>
<dbReference type="CDD" id="cd12148">
    <property type="entry name" value="fungal_TF_MHR"/>
    <property type="match status" value="1"/>
</dbReference>
<dbReference type="PANTHER" id="PTHR47338:SF27">
    <property type="entry name" value="ZN(II)2CYS6 TRANSCRIPTION FACTOR (EUROFUNG)"/>
    <property type="match status" value="1"/>
</dbReference>
<dbReference type="CDD" id="cd00067">
    <property type="entry name" value="GAL4"/>
    <property type="match status" value="1"/>
</dbReference>
<keyword evidence="7" id="KW-1185">Reference proteome</keyword>
<dbReference type="InterPro" id="IPR001138">
    <property type="entry name" value="Zn2Cys6_DnaBD"/>
</dbReference>
<comment type="subcellular location">
    <subcellularLocation>
        <location evidence="1">Nucleus</location>
    </subcellularLocation>
</comment>